<dbReference type="PANTHER" id="PTHR43751:SF3">
    <property type="entry name" value="SULFATASE N-TERMINAL DOMAIN-CONTAINING PROTEIN"/>
    <property type="match status" value="1"/>
</dbReference>
<dbReference type="InterPro" id="IPR011658">
    <property type="entry name" value="PA14_dom"/>
</dbReference>
<dbReference type="InterPro" id="IPR000917">
    <property type="entry name" value="Sulfatase_N"/>
</dbReference>
<accession>A0ABS1BGD8</accession>
<dbReference type="InterPro" id="IPR052701">
    <property type="entry name" value="GAG_Ulvan_Degrading_Sulfatases"/>
</dbReference>
<dbReference type="InterPro" id="IPR037524">
    <property type="entry name" value="PA14/GLEYA"/>
</dbReference>
<evidence type="ECO:0000259" key="1">
    <source>
        <dbReference type="PROSITE" id="PS51820"/>
    </source>
</evidence>
<proteinExistence type="predicted"/>
<comment type="caution">
    <text evidence="2">The sequence shown here is derived from an EMBL/GenBank/DDBJ whole genome shotgun (WGS) entry which is preliminary data.</text>
</comment>
<dbReference type="Pfam" id="PF00884">
    <property type="entry name" value="Sulfatase"/>
    <property type="match status" value="1"/>
</dbReference>
<dbReference type="SUPFAM" id="SSF56988">
    <property type="entry name" value="Anthrax protective antigen"/>
    <property type="match status" value="1"/>
</dbReference>
<dbReference type="EMBL" id="JAEHFY010000003">
    <property type="protein sequence ID" value="MBK0381934.1"/>
    <property type="molecule type" value="Genomic_DNA"/>
</dbReference>
<dbReference type="Pfam" id="PF07691">
    <property type="entry name" value="PA14"/>
    <property type="match status" value="1"/>
</dbReference>
<dbReference type="PANTHER" id="PTHR43751">
    <property type="entry name" value="SULFATASE"/>
    <property type="match status" value="1"/>
</dbReference>
<dbReference type="Proteomes" id="UP000660024">
    <property type="component" value="Unassembled WGS sequence"/>
</dbReference>
<name>A0ABS1BGD8_9SPHI</name>
<sequence>MKFRNYRSCFKVCFVVYLIGIATVYAQTSIKPLKKPNIIYILTDDLGYGDVGAFFQNLRQKTNDRSEPWTVTPHLDNMAIEGAMLTNHYVGAPVCAPSRASLLSGLSQGHANVRDNQFDKAIADNYTLGNVLQAAGYTTAAIGKWGLQGNKKWDKDAEKWPAYPLKRGFDYYMGYVGHGDGHEHYPKEGPSKMYNGGPKKVYEGYKEISQTLDKCYTGDLFTAYAKKYIVDHTKGKEKEKPFFMYLAFDTPHAVLELPTQAYPKGFGLRGGLQWTGKPGAMINTASGEVDSWMDPFYSNATYDDDKNPATPEVPWPNVYKRYATITKRIDNQVNDILVLLKDLGIDQNTLVVFSSDNGPSIESYLKEPYRADFFNSFGPFDGIKRDILEGGMREPTIAWWPGHIAARQVINSPSISYDWLPTFTDVAGLSAPVNTDGVSLLPSLTNTGKQDTSLIYSEYFENGKTPNYLDFASNNRGRLRKQTQMYRYGNYVGVRYDIKSADDDFEIYNVVNDPKQSKNLAASMPQLQNYLKNRVLEVRMPDSTAMRPYDSTAIAAITDEMFTKGLSCKNFDNPGPWISKISNQKANGESVVKTVDPSKFIAKKPQLLLYQGYINAPTDGKYTFYLKASNKAFVKIHDANVIDADYGYKGGESRESSINLKAGLHPIKIYFLYRPNIVNKLNISWEGPSTSKESINQTVYLH</sequence>
<dbReference type="PROSITE" id="PS51820">
    <property type="entry name" value="PA14"/>
    <property type="match status" value="1"/>
</dbReference>
<dbReference type="SMART" id="SM00758">
    <property type="entry name" value="PA14"/>
    <property type="match status" value="1"/>
</dbReference>
<feature type="domain" description="PA14" evidence="1">
    <location>
        <begin position="561"/>
        <end position="699"/>
    </location>
</feature>
<dbReference type="Gene3D" id="3.40.720.10">
    <property type="entry name" value="Alkaline Phosphatase, subunit A"/>
    <property type="match status" value="1"/>
</dbReference>
<gene>
    <name evidence="2" type="ORF">I5M32_03095</name>
</gene>
<evidence type="ECO:0000313" key="2">
    <source>
        <dbReference type="EMBL" id="MBK0381934.1"/>
    </source>
</evidence>
<dbReference type="SUPFAM" id="SSF53649">
    <property type="entry name" value="Alkaline phosphatase-like"/>
    <property type="match status" value="1"/>
</dbReference>
<dbReference type="InterPro" id="IPR017850">
    <property type="entry name" value="Alkaline_phosphatase_core_sf"/>
</dbReference>
<reference evidence="2 3" key="1">
    <citation type="submission" date="2020-12" db="EMBL/GenBank/DDBJ databases">
        <title>Bacterial novel species Pedobacter sp. SD-b isolated from soil.</title>
        <authorList>
            <person name="Jung H.-Y."/>
        </authorList>
    </citation>
    <scope>NUCLEOTIDE SEQUENCE [LARGE SCALE GENOMIC DNA]</scope>
    <source>
        <strain evidence="2 3">SD-b</strain>
    </source>
</reference>
<dbReference type="Gene3D" id="3.90.182.10">
    <property type="entry name" value="Toxin - Anthrax Protective Antigen,domain 1"/>
    <property type="match status" value="1"/>
</dbReference>
<evidence type="ECO:0000313" key="3">
    <source>
        <dbReference type="Proteomes" id="UP000660024"/>
    </source>
</evidence>
<dbReference type="RefSeq" id="WP_200584715.1">
    <property type="nucleotide sequence ID" value="NZ_JAEHFY010000003.1"/>
</dbReference>
<organism evidence="2 3">
    <name type="scientific">Pedobacter segetis</name>
    <dbReference type="NCBI Taxonomy" id="2793069"/>
    <lineage>
        <taxon>Bacteria</taxon>
        <taxon>Pseudomonadati</taxon>
        <taxon>Bacteroidota</taxon>
        <taxon>Sphingobacteriia</taxon>
        <taxon>Sphingobacteriales</taxon>
        <taxon>Sphingobacteriaceae</taxon>
        <taxon>Pedobacter</taxon>
    </lineage>
</organism>
<protein>
    <submittedName>
        <fullName evidence="2">Sulfatase-like hydrolase/transferase</fullName>
    </submittedName>
</protein>
<keyword evidence="3" id="KW-1185">Reference proteome</keyword>